<keyword evidence="1 2" id="KW-0732">Signal</keyword>
<reference evidence="3 4" key="1">
    <citation type="submission" date="2014-04" db="EMBL/GenBank/DDBJ databases">
        <title>Whole genome of Muricauda olearia.</title>
        <authorList>
            <person name="Zhang X.-H."/>
            <person name="Tang K."/>
        </authorList>
    </citation>
    <scope>NUCLEOTIDE SEQUENCE [LARGE SCALE GENOMIC DNA]</scope>
    <source>
        <strain evidence="3 4">Th120</strain>
    </source>
</reference>
<dbReference type="EMBL" id="JJMP01000012">
    <property type="protein sequence ID" value="RYC50144.1"/>
    <property type="molecule type" value="Genomic_DNA"/>
</dbReference>
<dbReference type="PANTHER" id="PTHR43037">
    <property type="entry name" value="UNNAMED PRODUCT-RELATED"/>
    <property type="match status" value="1"/>
</dbReference>
<comment type="caution">
    <text evidence="3">The sequence shown here is derived from an EMBL/GenBank/DDBJ whole genome shotgun (WGS) entry which is preliminary data.</text>
</comment>
<sequence>MRIKILLTCALAIYLCSNFSFAQNNDAYKKEYFVKKGDTLPYRILLPKNFDPTKKYPLLLFLHGSGERGNDNTSQLMHGASLFAQDENRNAHPAIVVFPQCRANSSWARIGVEGGGADREFVFYEKSKPTQDMLLLEGLLKYLKRNYKLERDQLYVGGLSMGGMGTFELVRRNPRMFAAAFPICGGANPKIGKRLRKSSWWVFHGTDDKSVPEKYSAQMVEAMEKEGINIKYSVYPGVGHNSWDNAFAEPELLTWIFSKSR</sequence>
<feature type="chain" id="PRO_5019392424" evidence="2">
    <location>
        <begin position="23"/>
        <end position="261"/>
    </location>
</feature>
<evidence type="ECO:0000256" key="2">
    <source>
        <dbReference type="SAM" id="SignalP"/>
    </source>
</evidence>
<dbReference type="InterPro" id="IPR050955">
    <property type="entry name" value="Plant_Biomass_Hydrol_Est"/>
</dbReference>
<dbReference type="Gene3D" id="3.40.50.1820">
    <property type="entry name" value="alpha/beta hydrolase"/>
    <property type="match status" value="1"/>
</dbReference>
<dbReference type="InterPro" id="IPR029058">
    <property type="entry name" value="AB_hydrolase_fold"/>
</dbReference>
<dbReference type="InterPro" id="IPR000801">
    <property type="entry name" value="Esterase-like"/>
</dbReference>
<dbReference type="Proteomes" id="UP000290261">
    <property type="component" value="Unassembled WGS sequence"/>
</dbReference>
<evidence type="ECO:0000313" key="4">
    <source>
        <dbReference type="Proteomes" id="UP000290261"/>
    </source>
</evidence>
<dbReference type="Pfam" id="PF00756">
    <property type="entry name" value="Esterase"/>
    <property type="match status" value="1"/>
</dbReference>
<accession>A0A444VHB6</accession>
<protein>
    <submittedName>
        <fullName evidence="3">Phospholipase</fullName>
    </submittedName>
</protein>
<gene>
    <name evidence="3" type="ORF">DN53_06590</name>
</gene>
<dbReference type="AlphaFoldDB" id="A0A444VHB6"/>
<dbReference type="SUPFAM" id="SSF53474">
    <property type="entry name" value="alpha/beta-Hydrolases"/>
    <property type="match status" value="1"/>
</dbReference>
<name>A0A444VHB6_9FLAO</name>
<evidence type="ECO:0000256" key="1">
    <source>
        <dbReference type="ARBA" id="ARBA00022729"/>
    </source>
</evidence>
<dbReference type="PANTHER" id="PTHR43037:SF1">
    <property type="entry name" value="BLL1128 PROTEIN"/>
    <property type="match status" value="1"/>
</dbReference>
<feature type="signal peptide" evidence="2">
    <location>
        <begin position="1"/>
        <end position="22"/>
    </location>
</feature>
<evidence type="ECO:0000313" key="3">
    <source>
        <dbReference type="EMBL" id="RYC50144.1"/>
    </source>
</evidence>
<organism evidence="3 4">
    <name type="scientific">Flagellimonas olearia</name>
    <dbReference type="NCBI Taxonomy" id="552546"/>
    <lineage>
        <taxon>Bacteria</taxon>
        <taxon>Pseudomonadati</taxon>
        <taxon>Bacteroidota</taxon>
        <taxon>Flavobacteriia</taxon>
        <taxon>Flavobacteriales</taxon>
        <taxon>Flavobacteriaceae</taxon>
        <taxon>Flagellimonas</taxon>
    </lineage>
</organism>
<proteinExistence type="predicted"/>
<keyword evidence="4" id="KW-1185">Reference proteome</keyword>